<comment type="subcellular location">
    <subcellularLocation>
        <location evidence="1">Cell membrane</location>
        <topology evidence="1">Single-pass membrane protein</topology>
    </subcellularLocation>
    <subcellularLocation>
        <location evidence="7">Cell membrane</location>
        <topology evidence="7">Single-pass type II membrane protein</topology>
    </subcellularLocation>
</comment>
<accession>A0A1I2M1H3</accession>
<keyword evidence="6 8" id="KW-0472">Membrane</keyword>
<proteinExistence type="inferred from homology"/>
<evidence type="ECO:0000256" key="4">
    <source>
        <dbReference type="ARBA" id="ARBA00022692"/>
    </source>
</evidence>
<keyword evidence="10" id="KW-1185">Reference proteome</keyword>
<evidence type="ECO:0000256" key="5">
    <source>
        <dbReference type="ARBA" id="ARBA00022989"/>
    </source>
</evidence>
<keyword evidence="4 7" id="KW-0812">Transmembrane</keyword>
<sequence>MSGLLFRGSTSRITSVKKAHSSDDNLIPLINVVFLMLIFFMVAGQIQRSDAQRVQPPESFSDTRQTEDGITLMVTADGLLYLDNQEVDEAGLASGLLAAFSQTEKPEAFVVLVKVDAGLPVDVLQSVLRQIKATGLLRVSLATRQIMVDDK</sequence>
<comment type="similarity">
    <text evidence="2 7">Belongs to the ExbD/TolR family.</text>
</comment>
<dbReference type="RefSeq" id="WP_090723382.1">
    <property type="nucleotide sequence ID" value="NZ_FOOU01000001.1"/>
</dbReference>
<protein>
    <submittedName>
        <fullName evidence="9">Biopolymer transport protein ExbD</fullName>
    </submittedName>
</protein>
<evidence type="ECO:0000256" key="8">
    <source>
        <dbReference type="SAM" id="Phobius"/>
    </source>
</evidence>
<feature type="transmembrane region" description="Helical" evidence="8">
    <location>
        <begin position="26"/>
        <end position="43"/>
    </location>
</feature>
<reference evidence="10" key="1">
    <citation type="submission" date="2016-10" db="EMBL/GenBank/DDBJ databases">
        <authorList>
            <person name="Varghese N."/>
            <person name="Submissions S."/>
        </authorList>
    </citation>
    <scope>NUCLEOTIDE SEQUENCE [LARGE SCALE GENOMIC DNA]</scope>
    <source>
        <strain evidence="10">CGMCC 1.10971</strain>
    </source>
</reference>
<dbReference type="GO" id="GO:0015031">
    <property type="term" value="P:protein transport"/>
    <property type="evidence" value="ECO:0007669"/>
    <property type="project" value="UniProtKB-KW"/>
</dbReference>
<dbReference type="GO" id="GO:0005886">
    <property type="term" value="C:plasma membrane"/>
    <property type="evidence" value="ECO:0007669"/>
    <property type="project" value="UniProtKB-SubCell"/>
</dbReference>
<evidence type="ECO:0000313" key="10">
    <source>
        <dbReference type="Proteomes" id="UP000198623"/>
    </source>
</evidence>
<name>A0A1I2M1H3_9GAMM</name>
<dbReference type="Gene3D" id="3.30.420.270">
    <property type="match status" value="1"/>
</dbReference>
<evidence type="ECO:0000256" key="2">
    <source>
        <dbReference type="ARBA" id="ARBA00005811"/>
    </source>
</evidence>
<evidence type="ECO:0000256" key="6">
    <source>
        <dbReference type="ARBA" id="ARBA00023136"/>
    </source>
</evidence>
<evidence type="ECO:0000256" key="1">
    <source>
        <dbReference type="ARBA" id="ARBA00004162"/>
    </source>
</evidence>
<evidence type="ECO:0000256" key="3">
    <source>
        <dbReference type="ARBA" id="ARBA00022475"/>
    </source>
</evidence>
<keyword evidence="5 8" id="KW-1133">Transmembrane helix</keyword>
<keyword evidence="7" id="KW-0653">Protein transport</keyword>
<evidence type="ECO:0000256" key="7">
    <source>
        <dbReference type="RuleBase" id="RU003879"/>
    </source>
</evidence>
<dbReference type="Proteomes" id="UP000198623">
    <property type="component" value="Unassembled WGS sequence"/>
</dbReference>
<dbReference type="AlphaFoldDB" id="A0A1I2M1H3"/>
<dbReference type="GO" id="GO:0022857">
    <property type="term" value="F:transmembrane transporter activity"/>
    <property type="evidence" value="ECO:0007669"/>
    <property type="project" value="InterPro"/>
</dbReference>
<gene>
    <name evidence="9" type="ORF">SAMN05216175_101269</name>
</gene>
<dbReference type="OrthoDB" id="9793581at2"/>
<dbReference type="PANTHER" id="PTHR30558:SF3">
    <property type="entry name" value="BIOPOLYMER TRANSPORT PROTEIN EXBD-RELATED"/>
    <property type="match status" value="1"/>
</dbReference>
<keyword evidence="3" id="KW-1003">Cell membrane</keyword>
<dbReference type="PANTHER" id="PTHR30558">
    <property type="entry name" value="EXBD MEMBRANE COMPONENT OF PMF-DRIVEN MACROMOLECULE IMPORT SYSTEM"/>
    <property type="match status" value="1"/>
</dbReference>
<evidence type="ECO:0000313" key="9">
    <source>
        <dbReference type="EMBL" id="SFF83141.1"/>
    </source>
</evidence>
<dbReference type="STRING" id="1045558.SAMN05216175_101269"/>
<organism evidence="9 10">
    <name type="scientific">Neptunomonas qingdaonensis</name>
    <dbReference type="NCBI Taxonomy" id="1045558"/>
    <lineage>
        <taxon>Bacteria</taxon>
        <taxon>Pseudomonadati</taxon>
        <taxon>Pseudomonadota</taxon>
        <taxon>Gammaproteobacteria</taxon>
        <taxon>Oceanospirillales</taxon>
        <taxon>Oceanospirillaceae</taxon>
        <taxon>Neptunomonas</taxon>
    </lineage>
</organism>
<dbReference type="Pfam" id="PF02472">
    <property type="entry name" value="ExbD"/>
    <property type="match status" value="1"/>
</dbReference>
<dbReference type="EMBL" id="FOOU01000001">
    <property type="protein sequence ID" value="SFF83141.1"/>
    <property type="molecule type" value="Genomic_DNA"/>
</dbReference>
<dbReference type="InterPro" id="IPR003400">
    <property type="entry name" value="ExbD"/>
</dbReference>
<keyword evidence="7" id="KW-0813">Transport</keyword>